<organism evidence="1 2">
    <name type="scientific">Psychrobacter glaciei</name>
    <dbReference type="NCBI Taxonomy" id="619771"/>
    <lineage>
        <taxon>Bacteria</taxon>
        <taxon>Pseudomonadati</taxon>
        <taxon>Pseudomonadota</taxon>
        <taxon>Gammaproteobacteria</taxon>
        <taxon>Moraxellales</taxon>
        <taxon>Moraxellaceae</taxon>
        <taxon>Psychrobacter</taxon>
    </lineage>
</organism>
<keyword evidence="2" id="KW-1185">Reference proteome</keyword>
<protein>
    <submittedName>
        <fullName evidence="1">Uncharacterized protein</fullName>
    </submittedName>
</protein>
<reference evidence="2" key="1">
    <citation type="journal article" date="2019" name="Int. J. Syst. Evol. Microbiol.">
        <title>The Global Catalogue of Microorganisms (GCM) 10K type strain sequencing project: providing services to taxonomists for standard genome sequencing and annotation.</title>
        <authorList>
            <consortium name="The Broad Institute Genomics Platform"/>
            <consortium name="The Broad Institute Genome Sequencing Center for Infectious Disease"/>
            <person name="Wu L."/>
            <person name="Ma J."/>
        </authorList>
    </citation>
    <scope>NUCLEOTIDE SEQUENCE [LARGE SCALE GENOMIC DNA]</scope>
    <source>
        <strain evidence="2">KCTC 42280</strain>
    </source>
</reference>
<evidence type="ECO:0000313" key="1">
    <source>
        <dbReference type="EMBL" id="GHD25534.1"/>
    </source>
</evidence>
<comment type="caution">
    <text evidence="1">The sequence shown here is derived from an EMBL/GenBank/DDBJ whole genome shotgun (WGS) entry which is preliminary data.</text>
</comment>
<name>A0ABQ3GMC3_9GAMM</name>
<accession>A0ABQ3GMC3</accession>
<dbReference type="InterPro" id="IPR013321">
    <property type="entry name" value="Arc_rbn_hlx_hlx"/>
</dbReference>
<dbReference type="InterPro" id="IPR010985">
    <property type="entry name" value="Ribbon_hlx_hlx"/>
</dbReference>
<dbReference type="SUPFAM" id="SSF47598">
    <property type="entry name" value="Ribbon-helix-helix"/>
    <property type="match status" value="1"/>
</dbReference>
<dbReference type="RefSeq" id="WP_189580226.1">
    <property type="nucleotide sequence ID" value="NZ_BMZR01000001.1"/>
</dbReference>
<gene>
    <name evidence="1" type="ORF">GCM10016272_01450</name>
</gene>
<proteinExistence type="predicted"/>
<dbReference type="Proteomes" id="UP000610203">
    <property type="component" value="Unassembled WGS sequence"/>
</dbReference>
<dbReference type="Gene3D" id="1.10.1220.10">
    <property type="entry name" value="Met repressor-like"/>
    <property type="match status" value="1"/>
</dbReference>
<evidence type="ECO:0000313" key="2">
    <source>
        <dbReference type="Proteomes" id="UP000610203"/>
    </source>
</evidence>
<sequence length="67" mass="7778">MSRSTLNVRIPEDKHKYLRLKATHSGKQLQELVTECIDQYQQSDEDYMSKFKPLIESPNTKENAHGA</sequence>
<dbReference type="EMBL" id="BMZR01000001">
    <property type="protein sequence ID" value="GHD25534.1"/>
    <property type="molecule type" value="Genomic_DNA"/>
</dbReference>